<evidence type="ECO:0000313" key="1">
    <source>
        <dbReference type="EMBL" id="GMJ09511.1"/>
    </source>
</evidence>
<dbReference type="PANTHER" id="PTHR31635">
    <property type="entry name" value="REVERSE TRANSCRIPTASE DOMAIN-CONTAINING PROTEIN-RELATED"/>
    <property type="match status" value="1"/>
</dbReference>
<gene>
    <name evidence="1" type="ORF">HRI_004620300</name>
</gene>
<dbReference type="Proteomes" id="UP001165190">
    <property type="component" value="Unassembled WGS sequence"/>
</dbReference>
<protein>
    <recommendedName>
        <fullName evidence="3">Reverse transcriptase domain-containing protein</fullName>
    </recommendedName>
</protein>
<dbReference type="OrthoDB" id="1881450at2759"/>
<name>A0A9W7J7S8_HIBTR</name>
<evidence type="ECO:0008006" key="3">
    <source>
        <dbReference type="Google" id="ProtNLM"/>
    </source>
</evidence>
<reference evidence="1" key="1">
    <citation type="submission" date="2023-05" db="EMBL/GenBank/DDBJ databases">
        <title>Genome and transcriptome analyses reveal genes involved in the formation of fine ridges on petal epidermal cells in Hibiscus trionum.</title>
        <authorList>
            <person name="Koshimizu S."/>
            <person name="Masuda S."/>
            <person name="Ishii T."/>
            <person name="Shirasu K."/>
            <person name="Hoshino A."/>
            <person name="Arita M."/>
        </authorList>
    </citation>
    <scope>NUCLEOTIDE SEQUENCE</scope>
    <source>
        <strain evidence="1">Hamamatsu line</strain>
    </source>
</reference>
<sequence length="354" mass="40774">MSILDIFLLSPEVLQAWPDLVQKLMAKNISDHNPVALTLAQENWGPKPFRWFDHWAEEVTVVESINKVCLSMSGSGISDLLKQCKEKAKEWSKSKNASSHSSITELETKVATLEAALAKENPDPSVKNKIISTCVQLWKTIRQNEREWLQKSRLRWFKEGDRNSKFFHIFATSRRSKNPISKLSSGNVVLTKPRQIKMAIHEHFRKFYNESNNLQVDRLESLQNLIDPVTTLNLEEKFTTEEISSTLSCTYGSRAPGPDGFNMNFLKKFWPKLKDSICNFFKDFYQGNVIDRNYNHSFIVLIPKVNNPSTMEDFRPISLVGCIYMLLAKVLALRMRKIAHMVIGETQFAFVPRK</sequence>
<organism evidence="1 2">
    <name type="scientific">Hibiscus trionum</name>
    <name type="common">Flower of an hour</name>
    <dbReference type="NCBI Taxonomy" id="183268"/>
    <lineage>
        <taxon>Eukaryota</taxon>
        <taxon>Viridiplantae</taxon>
        <taxon>Streptophyta</taxon>
        <taxon>Embryophyta</taxon>
        <taxon>Tracheophyta</taxon>
        <taxon>Spermatophyta</taxon>
        <taxon>Magnoliopsida</taxon>
        <taxon>eudicotyledons</taxon>
        <taxon>Gunneridae</taxon>
        <taxon>Pentapetalae</taxon>
        <taxon>rosids</taxon>
        <taxon>malvids</taxon>
        <taxon>Malvales</taxon>
        <taxon>Malvaceae</taxon>
        <taxon>Malvoideae</taxon>
        <taxon>Hibiscus</taxon>
    </lineage>
</organism>
<accession>A0A9W7J7S8</accession>
<proteinExistence type="predicted"/>
<dbReference type="AlphaFoldDB" id="A0A9W7J7S8"/>
<evidence type="ECO:0000313" key="2">
    <source>
        <dbReference type="Proteomes" id="UP001165190"/>
    </source>
</evidence>
<dbReference type="PANTHER" id="PTHR31635:SF196">
    <property type="entry name" value="REVERSE TRANSCRIPTASE DOMAIN-CONTAINING PROTEIN-RELATED"/>
    <property type="match status" value="1"/>
</dbReference>
<dbReference type="EMBL" id="BSYR01000055">
    <property type="protein sequence ID" value="GMJ09511.1"/>
    <property type="molecule type" value="Genomic_DNA"/>
</dbReference>
<comment type="caution">
    <text evidence="1">The sequence shown here is derived from an EMBL/GenBank/DDBJ whole genome shotgun (WGS) entry which is preliminary data.</text>
</comment>
<keyword evidence="2" id="KW-1185">Reference proteome</keyword>